<evidence type="ECO:0000256" key="2">
    <source>
        <dbReference type="ARBA" id="ARBA00004651"/>
    </source>
</evidence>
<comment type="catalytic activity">
    <reaction evidence="17 19">
        <text>alpha-ribazole + adenosylcob(III)inamide-GDP = adenosylcob(III)alamin + GMP + H(+)</text>
        <dbReference type="Rhea" id="RHEA:16049"/>
        <dbReference type="ChEBI" id="CHEBI:10329"/>
        <dbReference type="ChEBI" id="CHEBI:15378"/>
        <dbReference type="ChEBI" id="CHEBI:18408"/>
        <dbReference type="ChEBI" id="CHEBI:58115"/>
        <dbReference type="ChEBI" id="CHEBI:60487"/>
        <dbReference type="EC" id="2.7.8.26"/>
    </reaction>
</comment>
<sequence>MLSGLVTALRLLSILPIPGREARNFCDGLYWYPLAGFILGALVTGVSWSILLVVPQWPELSAFVALACTVIVTRGLHLDGVADCADGFWGEHTPERRLEIMKDSRTGAFGVIALILILLAKSVFYTRIFTEENYWLIPLAFAVSRFTLTVLALCFRYPRKVGTAATIVQGAHLRHLLGATALTLLLGIYAPLAVLPIFFVGLLIAVSLGFLARSRIQGVTGDVFGAACELSELGGLLVIALL</sequence>
<name>A0A7X1E592_9BACT</name>
<reference evidence="20 21" key="1">
    <citation type="submission" date="2020-07" db="EMBL/GenBank/DDBJ databases">
        <authorList>
            <person name="Feng X."/>
        </authorList>
    </citation>
    <scope>NUCLEOTIDE SEQUENCE [LARGE SCALE GENOMIC DNA]</scope>
    <source>
        <strain evidence="20 21">JCM14086</strain>
    </source>
</reference>
<dbReference type="HAMAP" id="MF_00719">
    <property type="entry name" value="CobS"/>
    <property type="match status" value="1"/>
</dbReference>
<accession>A0A7X1E592</accession>
<keyword evidence="7 19" id="KW-1003">Cell membrane</keyword>
<dbReference type="EC" id="2.7.8.26" evidence="5 19"/>
<keyword evidence="11 19" id="KW-0460">Magnesium</keyword>
<dbReference type="PANTHER" id="PTHR34148:SF1">
    <property type="entry name" value="ADENOSYLCOBINAMIDE-GDP RIBAZOLETRANSFERASE"/>
    <property type="match status" value="1"/>
</dbReference>
<evidence type="ECO:0000256" key="9">
    <source>
        <dbReference type="ARBA" id="ARBA00022679"/>
    </source>
</evidence>
<dbReference type="Pfam" id="PF02654">
    <property type="entry name" value="CobS"/>
    <property type="match status" value="1"/>
</dbReference>
<gene>
    <name evidence="19 20" type="primary">cobS</name>
    <name evidence="20" type="ORF">H5P30_13960</name>
</gene>
<keyword evidence="10 19" id="KW-0812">Transmembrane</keyword>
<evidence type="ECO:0000313" key="21">
    <source>
        <dbReference type="Proteomes" id="UP000525652"/>
    </source>
</evidence>
<protein>
    <recommendedName>
        <fullName evidence="6 19">Adenosylcobinamide-GDP ribazoletransferase</fullName>
        <ecNumber evidence="5 19">2.7.8.26</ecNumber>
    </recommendedName>
    <alternativeName>
        <fullName evidence="16 19">Cobalamin synthase</fullName>
    </alternativeName>
    <alternativeName>
        <fullName evidence="15 19">Cobalamin-5'-phosphate synthase</fullName>
    </alternativeName>
</protein>
<comment type="subcellular location">
    <subcellularLocation>
        <location evidence="2 19">Cell membrane</location>
        <topology evidence="2 19">Multi-pass membrane protein</topology>
    </subcellularLocation>
</comment>
<evidence type="ECO:0000256" key="18">
    <source>
        <dbReference type="ARBA" id="ARBA00049504"/>
    </source>
</evidence>
<dbReference type="Proteomes" id="UP000525652">
    <property type="component" value="Unassembled WGS sequence"/>
</dbReference>
<evidence type="ECO:0000256" key="8">
    <source>
        <dbReference type="ARBA" id="ARBA00022573"/>
    </source>
</evidence>
<evidence type="ECO:0000256" key="4">
    <source>
        <dbReference type="ARBA" id="ARBA00010561"/>
    </source>
</evidence>
<evidence type="ECO:0000256" key="5">
    <source>
        <dbReference type="ARBA" id="ARBA00013200"/>
    </source>
</evidence>
<evidence type="ECO:0000256" key="6">
    <source>
        <dbReference type="ARBA" id="ARBA00015850"/>
    </source>
</evidence>
<keyword evidence="21" id="KW-1185">Reference proteome</keyword>
<dbReference type="PANTHER" id="PTHR34148">
    <property type="entry name" value="ADENOSYLCOBINAMIDE-GDP RIBAZOLETRANSFERASE"/>
    <property type="match status" value="1"/>
</dbReference>
<evidence type="ECO:0000256" key="19">
    <source>
        <dbReference type="HAMAP-Rule" id="MF_00719"/>
    </source>
</evidence>
<evidence type="ECO:0000256" key="14">
    <source>
        <dbReference type="ARBA" id="ARBA00025228"/>
    </source>
</evidence>
<dbReference type="GO" id="GO:0005886">
    <property type="term" value="C:plasma membrane"/>
    <property type="evidence" value="ECO:0007669"/>
    <property type="project" value="UniProtKB-SubCell"/>
</dbReference>
<feature type="transmembrane region" description="Helical" evidence="19">
    <location>
        <begin position="176"/>
        <end position="205"/>
    </location>
</feature>
<comment type="pathway">
    <text evidence="3 19">Cofactor biosynthesis; adenosylcobalamin biosynthesis; adenosylcobalamin from cob(II)yrinate a,c-diamide: step 7/7.</text>
</comment>
<evidence type="ECO:0000256" key="13">
    <source>
        <dbReference type="ARBA" id="ARBA00023136"/>
    </source>
</evidence>
<dbReference type="GO" id="GO:0009236">
    <property type="term" value="P:cobalamin biosynthetic process"/>
    <property type="evidence" value="ECO:0007669"/>
    <property type="project" value="UniProtKB-UniRule"/>
</dbReference>
<feature type="transmembrane region" description="Helical" evidence="19">
    <location>
        <begin position="32"/>
        <end position="54"/>
    </location>
</feature>
<comment type="function">
    <text evidence="14 19">Joins adenosylcobinamide-GDP and alpha-ribazole to generate adenosylcobalamin (Ado-cobalamin). Also synthesizes adenosylcobalamin 5'-phosphate from adenosylcobinamide-GDP and alpha-ribazole 5'-phosphate.</text>
</comment>
<comment type="catalytic activity">
    <reaction evidence="18 19">
        <text>alpha-ribazole 5'-phosphate + adenosylcob(III)inamide-GDP = adenosylcob(III)alamin 5'-phosphate + GMP + H(+)</text>
        <dbReference type="Rhea" id="RHEA:23560"/>
        <dbReference type="ChEBI" id="CHEBI:15378"/>
        <dbReference type="ChEBI" id="CHEBI:57918"/>
        <dbReference type="ChEBI" id="CHEBI:58115"/>
        <dbReference type="ChEBI" id="CHEBI:60487"/>
        <dbReference type="ChEBI" id="CHEBI:60493"/>
        <dbReference type="EC" id="2.7.8.26"/>
    </reaction>
</comment>
<organism evidence="20 21">
    <name type="scientific">Puniceicoccus vermicola</name>
    <dbReference type="NCBI Taxonomy" id="388746"/>
    <lineage>
        <taxon>Bacteria</taxon>
        <taxon>Pseudomonadati</taxon>
        <taxon>Verrucomicrobiota</taxon>
        <taxon>Opitutia</taxon>
        <taxon>Puniceicoccales</taxon>
        <taxon>Puniceicoccaceae</taxon>
        <taxon>Puniceicoccus</taxon>
    </lineage>
</organism>
<evidence type="ECO:0000256" key="12">
    <source>
        <dbReference type="ARBA" id="ARBA00022989"/>
    </source>
</evidence>
<evidence type="ECO:0000256" key="16">
    <source>
        <dbReference type="ARBA" id="ARBA00032853"/>
    </source>
</evidence>
<keyword evidence="13 19" id="KW-0472">Membrane</keyword>
<comment type="cofactor">
    <cofactor evidence="1 19">
        <name>Mg(2+)</name>
        <dbReference type="ChEBI" id="CHEBI:18420"/>
    </cofactor>
</comment>
<evidence type="ECO:0000256" key="3">
    <source>
        <dbReference type="ARBA" id="ARBA00004663"/>
    </source>
</evidence>
<comment type="similarity">
    <text evidence="4 19">Belongs to the CobS family.</text>
</comment>
<evidence type="ECO:0000256" key="15">
    <source>
        <dbReference type="ARBA" id="ARBA00032605"/>
    </source>
</evidence>
<evidence type="ECO:0000256" key="11">
    <source>
        <dbReference type="ARBA" id="ARBA00022842"/>
    </source>
</evidence>
<evidence type="ECO:0000313" key="20">
    <source>
        <dbReference type="EMBL" id="MBC2602884.1"/>
    </source>
</evidence>
<evidence type="ECO:0000256" key="17">
    <source>
        <dbReference type="ARBA" id="ARBA00048623"/>
    </source>
</evidence>
<dbReference type="InterPro" id="IPR003805">
    <property type="entry name" value="CobS"/>
</dbReference>
<dbReference type="EMBL" id="JACHVA010000102">
    <property type="protein sequence ID" value="MBC2602884.1"/>
    <property type="molecule type" value="Genomic_DNA"/>
</dbReference>
<dbReference type="GO" id="GO:0051073">
    <property type="term" value="F:adenosylcobinamide-GDP ribazoletransferase activity"/>
    <property type="evidence" value="ECO:0007669"/>
    <property type="project" value="UniProtKB-UniRule"/>
</dbReference>
<dbReference type="UniPathway" id="UPA00148">
    <property type="reaction ID" value="UER00238"/>
</dbReference>
<evidence type="ECO:0000256" key="7">
    <source>
        <dbReference type="ARBA" id="ARBA00022475"/>
    </source>
</evidence>
<dbReference type="AlphaFoldDB" id="A0A7X1E592"/>
<keyword evidence="9 19" id="KW-0808">Transferase</keyword>
<evidence type="ECO:0000256" key="1">
    <source>
        <dbReference type="ARBA" id="ARBA00001946"/>
    </source>
</evidence>
<feature type="transmembrane region" description="Helical" evidence="19">
    <location>
        <begin position="106"/>
        <end position="128"/>
    </location>
</feature>
<keyword evidence="8 19" id="KW-0169">Cobalamin biosynthesis</keyword>
<keyword evidence="12 19" id="KW-1133">Transmembrane helix</keyword>
<dbReference type="NCBIfam" id="TIGR00317">
    <property type="entry name" value="cobS"/>
    <property type="match status" value="1"/>
</dbReference>
<comment type="caution">
    <text evidence="20">The sequence shown here is derived from an EMBL/GenBank/DDBJ whole genome shotgun (WGS) entry which is preliminary data.</text>
</comment>
<feature type="transmembrane region" description="Helical" evidence="19">
    <location>
        <begin position="134"/>
        <end position="155"/>
    </location>
</feature>
<dbReference type="RefSeq" id="WP_185693550.1">
    <property type="nucleotide sequence ID" value="NZ_JACHVA010000102.1"/>
</dbReference>
<proteinExistence type="inferred from homology"/>
<evidence type="ECO:0000256" key="10">
    <source>
        <dbReference type="ARBA" id="ARBA00022692"/>
    </source>
</evidence>
<dbReference type="GO" id="GO:0008818">
    <property type="term" value="F:cobalamin 5'-phosphate synthase activity"/>
    <property type="evidence" value="ECO:0007669"/>
    <property type="project" value="UniProtKB-UniRule"/>
</dbReference>